<dbReference type="SUPFAM" id="SSF56112">
    <property type="entry name" value="Protein kinase-like (PK-like)"/>
    <property type="match status" value="3"/>
</dbReference>
<proteinExistence type="predicted"/>
<dbReference type="InterPro" id="IPR000719">
    <property type="entry name" value="Prot_kinase_dom"/>
</dbReference>
<dbReference type="PROSITE" id="PS50011">
    <property type="entry name" value="PROTEIN_KINASE_DOM"/>
    <property type="match status" value="3"/>
</dbReference>
<dbReference type="Pfam" id="PF00069">
    <property type="entry name" value="Pkinase"/>
    <property type="match status" value="2"/>
</dbReference>
<dbReference type="SMART" id="SM00220">
    <property type="entry name" value="S_TKc"/>
    <property type="match status" value="1"/>
</dbReference>
<dbReference type="InterPro" id="IPR011009">
    <property type="entry name" value="Kinase-like_dom_sf"/>
</dbReference>
<comment type="caution">
    <text evidence="6">The sequence shown here is derived from an EMBL/GenBank/DDBJ whole genome shotgun (WGS) entry which is preliminary data.</text>
</comment>
<keyword evidence="4" id="KW-0067">ATP-binding</keyword>
<gene>
    <name evidence="6" type="ORF">FMOSSE_LOCUS7145</name>
</gene>
<feature type="domain" description="Protein kinase" evidence="5">
    <location>
        <begin position="1"/>
        <end position="262"/>
    </location>
</feature>
<keyword evidence="1" id="KW-0808">Transferase</keyword>
<evidence type="ECO:0000313" key="7">
    <source>
        <dbReference type="Proteomes" id="UP000789375"/>
    </source>
</evidence>
<dbReference type="PROSITE" id="PS00109">
    <property type="entry name" value="PROTEIN_KINASE_TYR"/>
    <property type="match status" value="1"/>
</dbReference>
<dbReference type="GO" id="GO:0004674">
    <property type="term" value="F:protein serine/threonine kinase activity"/>
    <property type="evidence" value="ECO:0007669"/>
    <property type="project" value="TreeGrafter"/>
</dbReference>
<sequence length="1164" mass="136605">MLDDSKHFKLGEEQYTILKSFNDDVTNFKVHKVYEVNEPNVLYVIKEYKTTDAFERELMMFGELRNAENIMQMINSCPSQAIIKCECPLYDLESYWVNREHYQRHEDIIKDVLTGLLELQKRNIVHNGLTPKTIMYFQEKDIGSWKLTDFDTACFTDSLYDVQFTTNYSAPEVMRAYEKEIKIKANFSMDMFSLGLILYFIETGHHYWDGDNEEKKEEIISEKPLTLINIQASVACDVLNELLDKYSSRRMTLKEFMHTPYYINMSEQTDNTYREHQIDDETNSQESVQAFLERYHNEMKQSLKILNDKIDNRTKTVEDIYEFTKKIPHRLVQLKNENVPRVFVMVPDHKDWKRPTSWLVSKPFRLLFVCEHKEQWHVPDQEGYKILETPQFIKKYGPWINLCLQTLSFFPKGVASNLSSIFNTSNTDITQYFQEIIDTIDIGVRTVTDENPDFIPLNDDKSNPYLTINAIGLRELKRFLDTKSSADNYGGLTQCFDDQTQEILWLCEAHRNEYYAKTVELEPSYAIPSPPSSSMFPNMHSNSSNSFRFSPNPSSISSTSLRSSNSGSFSNIPIPNPGSSNSFSSLNNFSIPNSESNFRSKINITNLDPFTELENLHKILCELIENTMMSGSKHFRNDNTAQKLSVYMSKFKDLCSCWFDNDQKLQFINIVKKQVHLYIYCLRSIVRYCIAKSSNSVRERMSLFIDGIFDNNIIIKAGKSFNEHLDKLIVALEGSQYDRQRYFQITAELDNFKNDPKLCVNIDNDSNIISVKDLSQWYHTVDRICIENLESLIDIAYSDKLFNSTKQILDGLKLITVKSFKFIDHVDNFLCVEKEIYLYNEHKLNDSDYIIKFCGYSIQNCKPILFHEYANFGNLFAYFQRDCYSSEYLLRDWKIRIRLAWEISQGVKYLHEKKILHLDLRSENILLQYEEMTKSLVPKISNFLWSKYSLYSKISVNPKITIPSNEQVWKRCRDNNLPFKDVPINELYIHIYLNHHKEILPSIPLEYKSWKLLIDKMWQLKSEDRCNIIAVEITMKNLLEDKITSESDFSKNLNVEDITESIDETEEKARKWIEDTIKQKVIKSVEWSELSSHKQIGVGNFGSVFKAYWSNLNNFVAYKKLLISPDIQFKTWEAFKHELQIQNKMRGCENIIQVLGISECKLYI</sequence>
<keyword evidence="2" id="KW-0547">Nucleotide-binding</keyword>
<feature type="domain" description="Protein kinase" evidence="5">
    <location>
        <begin position="778"/>
        <end position="1096"/>
    </location>
</feature>
<dbReference type="GO" id="GO:0005524">
    <property type="term" value="F:ATP binding"/>
    <property type="evidence" value="ECO:0007669"/>
    <property type="project" value="UniProtKB-KW"/>
</dbReference>
<dbReference type="PANTHER" id="PTHR44329">
    <property type="entry name" value="SERINE/THREONINE-PROTEIN KINASE TNNI3K-RELATED"/>
    <property type="match status" value="1"/>
</dbReference>
<dbReference type="Gene3D" id="1.10.510.10">
    <property type="entry name" value="Transferase(Phosphotransferase) domain 1"/>
    <property type="match status" value="2"/>
</dbReference>
<dbReference type="Proteomes" id="UP000789375">
    <property type="component" value="Unassembled WGS sequence"/>
</dbReference>
<evidence type="ECO:0000256" key="1">
    <source>
        <dbReference type="ARBA" id="ARBA00022679"/>
    </source>
</evidence>
<evidence type="ECO:0000256" key="4">
    <source>
        <dbReference type="ARBA" id="ARBA00022840"/>
    </source>
</evidence>
<evidence type="ECO:0000313" key="6">
    <source>
        <dbReference type="EMBL" id="CAG8564810.1"/>
    </source>
</evidence>
<accession>A0A9N9BE51</accession>
<evidence type="ECO:0000259" key="5">
    <source>
        <dbReference type="PROSITE" id="PS50011"/>
    </source>
</evidence>
<keyword evidence="3" id="KW-0418">Kinase</keyword>
<dbReference type="Gene3D" id="3.30.200.20">
    <property type="entry name" value="Phosphorylase Kinase, domain 1"/>
    <property type="match status" value="1"/>
</dbReference>
<feature type="domain" description="Protein kinase" evidence="5">
    <location>
        <begin position="1090"/>
        <end position="1164"/>
    </location>
</feature>
<dbReference type="InterPro" id="IPR051681">
    <property type="entry name" value="Ser/Thr_Kinases-Pseudokinases"/>
</dbReference>
<dbReference type="AlphaFoldDB" id="A0A9N9BE51"/>
<dbReference type="InterPro" id="IPR008266">
    <property type="entry name" value="Tyr_kinase_AS"/>
</dbReference>
<dbReference type="EMBL" id="CAJVPP010001614">
    <property type="protein sequence ID" value="CAG8564810.1"/>
    <property type="molecule type" value="Genomic_DNA"/>
</dbReference>
<reference evidence="6" key="1">
    <citation type="submission" date="2021-06" db="EMBL/GenBank/DDBJ databases">
        <authorList>
            <person name="Kallberg Y."/>
            <person name="Tangrot J."/>
            <person name="Rosling A."/>
        </authorList>
    </citation>
    <scope>NUCLEOTIDE SEQUENCE</scope>
    <source>
        <strain evidence="6">87-6 pot B 2015</strain>
    </source>
</reference>
<name>A0A9N9BE51_FUNMO</name>
<dbReference type="PANTHER" id="PTHR44329:SF288">
    <property type="entry name" value="MITOGEN-ACTIVATED PROTEIN KINASE KINASE KINASE 20"/>
    <property type="match status" value="1"/>
</dbReference>
<evidence type="ECO:0000256" key="3">
    <source>
        <dbReference type="ARBA" id="ARBA00022777"/>
    </source>
</evidence>
<evidence type="ECO:0000256" key="2">
    <source>
        <dbReference type="ARBA" id="ARBA00022741"/>
    </source>
</evidence>
<organism evidence="6 7">
    <name type="scientific">Funneliformis mosseae</name>
    <name type="common">Endomycorrhizal fungus</name>
    <name type="synonym">Glomus mosseae</name>
    <dbReference type="NCBI Taxonomy" id="27381"/>
    <lineage>
        <taxon>Eukaryota</taxon>
        <taxon>Fungi</taxon>
        <taxon>Fungi incertae sedis</taxon>
        <taxon>Mucoromycota</taxon>
        <taxon>Glomeromycotina</taxon>
        <taxon>Glomeromycetes</taxon>
        <taxon>Glomerales</taxon>
        <taxon>Glomeraceae</taxon>
        <taxon>Funneliformis</taxon>
    </lineage>
</organism>
<keyword evidence="7" id="KW-1185">Reference proteome</keyword>
<protein>
    <submittedName>
        <fullName evidence="6">2566_t:CDS:1</fullName>
    </submittedName>
</protein>